<protein>
    <submittedName>
        <fullName evidence="1">Uncharacterized protein</fullName>
    </submittedName>
</protein>
<evidence type="ECO:0000313" key="2">
    <source>
        <dbReference type="Proteomes" id="UP001143910"/>
    </source>
</evidence>
<evidence type="ECO:0000313" key="1">
    <source>
        <dbReference type="EMBL" id="KAJ2966907.1"/>
    </source>
</evidence>
<keyword evidence="2" id="KW-1185">Reference proteome</keyword>
<reference evidence="1" key="1">
    <citation type="submission" date="2022-08" db="EMBL/GenBank/DDBJ databases">
        <title>Genome Sequence of Lecanicillium fungicola.</title>
        <authorList>
            <person name="Buettner E."/>
        </authorList>
    </citation>
    <scope>NUCLEOTIDE SEQUENCE</scope>
    <source>
        <strain evidence="1">Babe33</strain>
    </source>
</reference>
<comment type="caution">
    <text evidence="1">The sequence shown here is derived from an EMBL/GenBank/DDBJ whole genome shotgun (WGS) entry which is preliminary data.</text>
</comment>
<accession>A0ACC1MIR8</accession>
<gene>
    <name evidence="1" type="ORF">NQ176_g9924</name>
</gene>
<sequence length="164" mass="17714">MVRTSGLLTLLATATTAVIAQADIPKPAAPQAIQGAYIVEFEDGHDRAAALSAVHEEATTRLDLNFELFNGVSIQLNDVKTAEEKAEKLAALPAVKNIWPVVKVPRPNPKIEWVAPEGLDKLVQIAPSGKLNSRAKADQLTSAQRMGQIEKLRAKVWDPCTDSL</sequence>
<dbReference type="Proteomes" id="UP001143910">
    <property type="component" value="Unassembled WGS sequence"/>
</dbReference>
<name>A0ACC1MIR8_9HYPO</name>
<organism evidence="1 2">
    <name type="scientific">Zarea fungicola</name>
    <dbReference type="NCBI Taxonomy" id="93591"/>
    <lineage>
        <taxon>Eukaryota</taxon>
        <taxon>Fungi</taxon>
        <taxon>Dikarya</taxon>
        <taxon>Ascomycota</taxon>
        <taxon>Pezizomycotina</taxon>
        <taxon>Sordariomycetes</taxon>
        <taxon>Hypocreomycetidae</taxon>
        <taxon>Hypocreales</taxon>
        <taxon>Cordycipitaceae</taxon>
        <taxon>Zarea</taxon>
    </lineage>
</organism>
<dbReference type="EMBL" id="JANJQO010002471">
    <property type="protein sequence ID" value="KAJ2966907.1"/>
    <property type="molecule type" value="Genomic_DNA"/>
</dbReference>
<proteinExistence type="predicted"/>